<keyword evidence="2" id="KW-1185">Reference proteome</keyword>
<dbReference type="EMBL" id="BQNB010020111">
    <property type="protein sequence ID" value="GJT92460.1"/>
    <property type="molecule type" value="Genomic_DNA"/>
</dbReference>
<reference evidence="1" key="1">
    <citation type="journal article" date="2022" name="Int. J. Mol. Sci.">
        <title>Draft Genome of Tanacetum Coccineum: Genomic Comparison of Closely Related Tanacetum-Family Plants.</title>
        <authorList>
            <person name="Yamashiro T."/>
            <person name="Shiraishi A."/>
            <person name="Nakayama K."/>
            <person name="Satake H."/>
        </authorList>
    </citation>
    <scope>NUCLEOTIDE SEQUENCE</scope>
</reference>
<name>A0ABQ5HYP9_9ASTR</name>
<gene>
    <name evidence="1" type="ORF">Tco_1081305</name>
</gene>
<accession>A0ABQ5HYP9</accession>
<reference evidence="1" key="2">
    <citation type="submission" date="2022-01" db="EMBL/GenBank/DDBJ databases">
        <authorList>
            <person name="Yamashiro T."/>
            <person name="Shiraishi A."/>
            <person name="Satake H."/>
            <person name="Nakayama K."/>
        </authorList>
    </citation>
    <scope>NUCLEOTIDE SEQUENCE</scope>
</reference>
<organism evidence="1 2">
    <name type="scientific">Tanacetum coccineum</name>
    <dbReference type="NCBI Taxonomy" id="301880"/>
    <lineage>
        <taxon>Eukaryota</taxon>
        <taxon>Viridiplantae</taxon>
        <taxon>Streptophyta</taxon>
        <taxon>Embryophyta</taxon>
        <taxon>Tracheophyta</taxon>
        <taxon>Spermatophyta</taxon>
        <taxon>Magnoliopsida</taxon>
        <taxon>eudicotyledons</taxon>
        <taxon>Gunneridae</taxon>
        <taxon>Pentapetalae</taxon>
        <taxon>asterids</taxon>
        <taxon>campanulids</taxon>
        <taxon>Asterales</taxon>
        <taxon>Asteraceae</taxon>
        <taxon>Asteroideae</taxon>
        <taxon>Anthemideae</taxon>
        <taxon>Anthemidinae</taxon>
        <taxon>Tanacetum</taxon>
    </lineage>
</organism>
<sequence length="74" mass="8072">MYSGMGGTFRYSSNDTAYVRHGGLVYLRHLLRATHHSERDLSTVRVLGIHGSSGSSVASIDVSNSDREFDVDIG</sequence>
<dbReference type="Proteomes" id="UP001151760">
    <property type="component" value="Unassembled WGS sequence"/>
</dbReference>
<proteinExistence type="predicted"/>
<evidence type="ECO:0000313" key="1">
    <source>
        <dbReference type="EMBL" id="GJT92460.1"/>
    </source>
</evidence>
<protein>
    <submittedName>
        <fullName evidence="1">Uncharacterized protein</fullName>
    </submittedName>
</protein>
<evidence type="ECO:0000313" key="2">
    <source>
        <dbReference type="Proteomes" id="UP001151760"/>
    </source>
</evidence>
<comment type="caution">
    <text evidence="1">The sequence shown here is derived from an EMBL/GenBank/DDBJ whole genome shotgun (WGS) entry which is preliminary data.</text>
</comment>